<evidence type="ECO:0000313" key="1">
    <source>
        <dbReference type="EMBL" id="KMM38197.1"/>
    </source>
</evidence>
<dbReference type="Proteomes" id="UP000035996">
    <property type="component" value="Unassembled WGS sequence"/>
</dbReference>
<dbReference type="RefSeq" id="WP_048309280.1">
    <property type="nucleotide sequence ID" value="NZ_CP119526.1"/>
</dbReference>
<dbReference type="AlphaFoldDB" id="A0A0J6FV20"/>
<sequence length="84" mass="9443">MTAYLCPRCKTNRMRFNKIEQRATSVKLDPETGEVVSVMEEGATDPFHLAYKGPEMRIQCAACGEIGDEETFVQFARSHPRSSS</sequence>
<accession>A0A0J6FV20</accession>
<dbReference type="OrthoDB" id="2382008at2"/>
<evidence type="ECO:0000313" key="2">
    <source>
        <dbReference type="Proteomes" id="UP000035996"/>
    </source>
</evidence>
<dbReference type="EMBL" id="LELK01000001">
    <property type="protein sequence ID" value="KMM38197.1"/>
    <property type="molecule type" value="Genomic_DNA"/>
</dbReference>
<organism evidence="1 2">
    <name type="scientific">Guptibacillus hwajinpoensis</name>
    <dbReference type="NCBI Taxonomy" id="208199"/>
    <lineage>
        <taxon>Bacteria</taxon>
        <taxon>Bacillati</taxon>
        <taxon>Bacillota</taxon>
        <taxon>Bacilli</taxon>
        <taxon>Bacillales</taxon>
        <taxon>Guptibacillaceae</taxon>
        <taxon>Guptibacillus</taxon>
    </lineage>
</organism>
<dbReference type="STRING" id="157733.AB986_02415"/>
<keyword evidence="2" id="KW-1185">Reference proteome</keyword>
<name>A0A0J6FV20_9BACL</name>
<proteinExistence type="predicted"/>
<dbReference type="GeneID" id="301325827"/>
<gene>
    <name evidence="1" type="ORF">AB986_02415</name>
</gene>
<reference evidence="1" key="1">
    <citation type="submission" date="2015-06" db="EMBL/GenBank/DDBJ databases">
        <authorList>
            <person name="Liu B."/>
            <person name="Wang J."/>
            <person name="Zhu Y."/>
            <person name="Liu G."/>
            <person name="Chen Q."/>
            <person name="Zheng C."/>
            <person name="Che J."/>
            <person name="Ge C."/>
            <person name="Shi H."/>
            <person name="Pan Z."/>
            <person name="Liu X."/>
        </authorList>
    </citation>
    <scope>NUCLEOTIDE SEQUENCE [LARGE SCALE GENOMIC DNA]</scope>
    <source>
        <strain evidence="1">DSM 16346</strain>
    </source>
</reference>
<comment type="caution">
    <text evidence="1">The sequence shown here is derived from an EMBL/GenBank/DDBJ whole genome shotgun (WGS) entry which is preliminary data.</text>
</comment>
<protein>
    <submittedName>
        <fullName evidence="1">DNA alkylation repair protein</fullName>
    </submittedName>
</protein>